<evidence type="ECO:0000313" key="3">
    <source>
        <dbReference type="EMBL" id="TWW63574.1"/>
    </source>
</evidence>
<dbReference type="EMBL" id="RHFK02000016">
    <property type="protein sequence ID" value="TWW63574.1"/>
    <property type="molecule type" value="Genomic_DNA"/>
</dbReference>
<keyword evidence="4" id="KW-1185">Reference proteome</keyword>
<keyword evidence="2" id="KW-0732">Signal</keyword>
<gene>
    <name evidence="3" type="ORF">D4764_03G0005820</name>
</gene>
<organism evidence="3 4">
    <name type="scientific">Takifugu flavidus</name>
    <name type="common">sansaifugu</name>
    <dbReference type="NCBI Taxonomy" id="433684"/>
    <lineage>
        <taxon>Eukaryota</taxon>
        <taxon>Metazoa</taxon>
        <taxon>Chordata</taxon>
        <taxon>Craniata</taxon>
        <taxon>Vertebrata</taxon>
        <taxon>Euteleostomi</taxon>
        <taxon>Actinopterygii</taxon>
        <taxon>Neopterygii</taxon>
        <taxon>Teleostei</taxon>
        <taxon>Neoteleostei</taxon>
        <taxon>Acanthomorphata</taxon>
        <taxon>Eupercaria</taxon>
        <taxon>Tetraodontiformes</taxon>
        <taxon>Tetradontoidea</taxon>
        <taxon>Tetraodontidae</taxon>
        <taxon>Takifugu</taxon>
    </lineage>
</organism>
<feature type="region of interest" description="Disordered" evidence="1">
    <location>
        <begin position="93"/>
        <end position="127"/>
    </location>
</feature>
<comment type="caution">
    <text evidence="3">The sequence shown here is derived from an EMBL/GenBank/DDBJ whole genome shotgun (WGS) entry which is preliminary data.</text>
</comment>
<accession>A0A5C6N7V2</accession>
<name>A0A5C6N7V2_9TELE</name>
<feature type="chain" id="PRO_5022841241" evidence="2">
    <location>
        <begin position="28"/>
        <end position="127"/>
    </location>
</feature>
<dbReference type="Gene3D" id="2.60.40.10">
    <property type="entry name" value="Immunoglobulins"/>
    <property type="match status" value="1"/>
</dbReference>
<feature type="signal peptide" evidence="2">
    <location>
        <begin position="1"/>
        <end position="27"/>
    </location>
</feature>
<evidence type="ECO:0000313" key="4">
    <source>
        <dbReference type="Proteomes" id="UP000324091"/>
    </source>
</evidence>
<evidence type="ECO:0000256" key="2">
    <source>
        <dbReference type="SAM" id="SignalP"/>
    </source>
</evidence>
<reference evidence="3 4" key="1">
    <citation type="submission" date="2019-04" db="EMBL/GenBank/DDBJ databases">
        <title>Chromosome genome assembly for Takifugu flavidus.</title>
        <authorList>
            <person name="Xiao S."/>
        </authorList>
    </citation>
    <scope>NUCLEOTIDE SEQUENCE [LARGE SCALE GENOMIC DNA]</scope>
    <source>
        <strain evidence="3">HTHZ2018</strain>
        <tissue evidence="3">Muscle</tissue>
    </source>
</reference>
<sequence>MLLSSRKTNFLNLRYILLLTLRLLSNAVEGKSRVIGSSDPVLAVEGEDVVLPCFVEPKENVVELTLEWAKVDSNPQDLTEAYAHVYRDGPGASGHDGAVIPRQNHAVSRRPATRGHFSPNQQCDSGR</sequence>
<dbReference type="AlphaFoldDB" id="A0A5C6N7V2"/>
<proteinExistence type="predicted"/>
<evidence type="ECO:0000256" key="1">
    <source>
        <dbReference type="SAM" id="MobiDB-lite"/>
    </source>
</evidence>
<dbReference type="InterPro" id="IPR036179">
    <property type="entry name" value="Ig-like_dom_sf"/>
</dbReference>
<protein>
    <submittedName>
        <fullName evidence="3">Uncharacterized protein</fullName>
    </submittedName>
</protein>
<dbReference type="SUPFAM" id="SSF48726">
    <property type="entry name" value="Immunoglobulin"/>
    <property type="match status" value="1"/>
</dbReference>
<dbReference type="Proteomes" id="UP000324091">
    <property type="component" value="Chromosome 3"/>
</dbReference>
<dbReference type="InterPro" id="IPR013783">
    <property type="entry name" value="Ig-like_fold"/>
</dbReference>
<feature type="compositionally biased region" description="Polar residues" evidence="1">
    <location>
        <begin position="118"/>
        <end position="127"/>
    </location>
</feature>